<dbReference type="GO" id="GO:0006629">
    <property type="term" value="P:lipid metabolic process"/>
    <property type="evidence" value="ECO:0007669"/>
    <property type="project" value="InterPro"/>
</dbReference>
<dbReference type="Pfam" id="PF03009">
    <property type="entry name" value="GDPD"/>
    <property type="match status" value="1"/>
</dbReference>
<dbReference type="SUPFAM" id="SSF51695">
    <property type="entry name" value="PLC-like phosphodiesterases"/>
    <property type="match status" value="1"/>
</dbReference>
<dbReference type="InterPro" id="IPR017946">
    <property type="entry name" value="PLC-like_Pdiesterase_TIM-brl"/>
</dbReference>
<dbReference type="InterPro" id="IPR030395">
    <property type="entry name" value="GP_PDE_dom"/>
</dbReference>
<name>J0L1Z5_RHILT</name>
<evidence type="ECO:0000259" key="1">
    <source>
        <dbReference type="PROSITE" id="PS51704"/>
    </source>
</evidence>
<gene>
    <name evidence="2" type="ORF">Rleg4DRAFT_5990</name>
</gene>
<dbReference type="PANTHER" id="PTHR46211">
    <property type="entry name" value="GLYCEROPHOSPHORYL DIESTER PHOSPHODIESTERASE"/>
    <property type="match status" value="1"/>
</dbReference>
<evidence type="ECO:0000313" key="2">
    <source>
        <dbReference type="EMBL" id="EJC84189.1"/>
    </source>
</evidence>
<reference evidence="2 3" key="1">
    <citation type="submission" date="2012-02" db="EMBL/GenBank/DDBJ databases">
        <title>Improved High-Quality Draft Sequence of Rhizobium leguminosarum bv. trifolii WSM2297.</title>
        <authorList>
            <consortium name="US DOE Joint Genome Institute"/>
            <person name="Lucas S."/>
            <person name="Han J."/>
            <person name="Lapidus A."/>
            <person name="Cheng J.-F."/>
            <person name="Goodwin L."/>
            <person name="Pitluck S."/>
            <person name="Peters L."/>
            <person name="Ovchinnikova G."/>
            <person name="Zhang X."/>
            <person name="Detter J.C."/>
            <person name="Han C."/>
            <person name="Tapia R."/>
            <person name="Land M."/>
            <person name="Hauser L."/>
            <person name="Kyrpides N."/>
            <person name="Ivanova N."/>
            <person name="Pagani I."/>
            <person name="Brau L."/>
            <person name="Yates R."/>
            <person name="O'Hara G."/>
            <person name="Rui T."/>
            <person name="Howieson J."/>
            <person name="Reeve W."/>
            <person name="Woyke T."/>
        </authorList>
    </citation>
    <scope>NUCLEOTIDE SEQUENCE [LARGE SCALE GENOMIC DNA]</scope>
    <source>
        <strain evidence="2 3">WSM2297</strain>
    </source>
</reference>
<proteinExistence type="predicted"/>
<dbReference type="EMBL" id="JH719393">
    <property type="protein sequence ID" value="EJC84189.1"/>
    <property type="molecule type" value="Genomic_DNA"/>
</dbReference>
<sequence length="242" mass="26289">MPAIIAHRGYSAAYRENSPAAWHGAIEAGADIVEIDVRRSADGIFVCCHDPDLRIAGHSGLIKQMTLAEISRFSAGGHPAAPSLGEAFSVIPPATAILFDVKDESHIALLELHKHRHLFPKHRLIFGLHSLESVRTLRALGDAEILGLLNGQEAEDEVFFNVGGNILRLWESMITGTRMNTLRDRGYELWMTAGGWGTGREVGEFDAGNARHYLDAGISGFLVNDPKGARAAFGPRVPGYTK</sequence>
<protein>
    <submittedName>
        <fullName evidence="2">Glycerophosphoryl diester phosphodiesterase</fullName>
    </submittedName>
</protein>
<dbReference type="Proteomes" id="UP000005732">
    <property type="component" value="Unassembled WGS sequence"/>
</dbReference>
<dbReference type="PROSITE" id="PS51704">
    <property type="entry name" value="GP_PDE"/>
    <property type="match status" value="1"/>
</dbReference>
<dbReference type="AlphaFoldDB" id="J0L1Z5"/>
<accession>J0L1Z5</accession>
<dbReference type="Gene3D" id="3.20.20.190">
    <property type="entry name" value="Phosphatidylinositol (PI) phosphodiesterase"/>
    <property type="match status" value="1"/>
</dbReference>
<evidence type="ECO:0000313" key="3">
    <source>
        <dbReference type="Proteomes" id="UP000005732"/>
    </source>
</evidence>
<dbReference type="HOGENOM" id="CLU_1149959_0_0_5"/>
<dbReference type="GO" id="GO:0008081">
    <property type="term" value="F:phosphoric diester hydrolase activity"/>
    <property type="evidence" value="ECO:0007669"/>
    <property type="project" value="InterPro"/>
</dbReference>
<dbReference type="PANTHER" id="PTHR46211:SF1">
    <property type="entry name" value="GLYCEROPHOSPHODIESTER PHOSPHODIESTERASE, CYTOPLASMIC"/>
    <property type="match status" value="1"/>
</dbReference>
<organism evidence="2 3">
    <name type="scientific">Rhizobium leguminosarum bv. trifolii WSM2297</name>
    <dbReference type="NCBI Taxonomy" id="754762"/>
    <lineage>
        <taxon>Bacteria</taxon>
        <taxon>Pseudomonadati</taxon>
        <taxon>Pseudomonadota</taxon>
        <taxon>Alphaproteobacteria</taxon>
        <taxon>Hyphomicrobiales</taxon>
        <taxon>Rhizobiaceae</taxon>
        <taxon>Rhizobium/Agrobacterium group</taxon>
        <taxon>Rhizobium</taxon>
    </lineage>
</organism>
<feature type="domain" description="GP-PDE" evidence="1">
    <location>
        <begin position="2"/>
        <end position="233"/>
    </location>
</feature>
<dbReference type="RefSeq" id="WP_003577011.1">
    <property type="nucleotide sequence ID" value="NZ_JH719393.1"/>
</dbReference>